<dbReference type="Gene3D" id="2.40.170.20">
    <property type="entry name" value="TonB-dependent receptor, beta-barrel domain"/>
    <property type="match status" value="1"/>
</dbReference>
<evidence type="ECO:0000256" key="1">
    <source>
        <dbReference type="ARBA" id="ARBA00004571"/>
    </source>
</evidence>
<dbReference type="Gene3D" id="2.170.130.10">
    <property type="entry name" value="TonB-dependent receptor, plug domain"/>
    <property type="match status" value="1"/>
</dbReference>
<feature type="domain" description="TonB-dependent receptor plug" evidence="12">
    <location>
        <begin position="130"/>
        <end position="233"/>
    </location>
</feature>
<proteinExistence type="inferred from homology"/>
<dbReference type="InterPro" id="IPR036942">
    <property type="entry name" value="Beta-barrel_TonB_sf"/>
</dbReference>
<evidence type="ECO:0000256" key="10">
    <source>
        <dbReference type="SAM" id="SignalP"/>
    </source>
</evidence>
<dbReference type="PANTHER" id="PTHR40980:SF4">
    <property type="entry name" value="TONB-DEPENDENT RECEPTOR-LIKE BETA-BARREL DOMAIN-CONTAINING PROTEIN"/>
    <property type="match status" value="1"/>
</dbReference>
<dbReference type="PROSITE" id="PS52016">
    <property type="entry name" value="TONB_DEPENDENT_REC_3"/>
    <property type="match status" value="1"/>
</dbReference>
<dbReference type="Gene3D" id="2.60.40.1120">
    <property type="entry name" value="Carboxypeptidase-like, regulatory domain"/>
    <property type="match status" value="1"/>
</dbReference>
<evidence type="ECO:0000259" key="12">
    <source>
        <dbReference type="Pfam" id="PF07715"/>
    </source>
</evidence>
<keyword evidence="2 8" id="KW-0813">Transport</keyword>
<comment type="subcellular location">
    <subcellularLocation>
        <location evidence="1 8">Cell outer membrane</location>
        <topology evidence="1 8">Multi-pass membrane protein</topology>
    </subcellularLocation>
</comment>
<dbReference type="SUPFAM" id="SSF56935">
    <property type="entry name" value="Porins"/>
    <property type="match status" value="1"/>
</dbReference>
<evidence type="ECO:0000256" key="7">
    <source>
        <dbReference type="ARBA" id="ARBA00023237"/>
    </source>
</evidence>
<dbReference type="SUPFAM" id="SSF49464">
    <property type="entry name" value="Carboxypeptidase regulatory domain-like"/>
    <property type="match status" value="1"/>
</dbReference>
<dbReference type="Proteomes" id="UP001595379">
    <property type="component" value="Unassembled WGS sequence"/>
</dbReference>
<dbReference type="EMBL" id="JBHRSV010000020">
    <property type="protein sequence ID" value="MFC2926729.1"/>
    <property type="molecule type" value="Genomic_DNA"/>
</dbReference>
<evidence type="ECO:0000259" key="11">
    <source>
        <dbReference type="Pfam" id="PF00593"/>
    </source>
</evidence>
<evidence type="ECO:0000256" key="6">
    <source>
        <dbReference type="ARBA" id="ARBA00023136"/>
    </source>
</evidence>
<dbReference type="Pfam" id="PF07715">
    <property type="entry name" value="Plug"/>
    <property type="match status" value="1"/>
</dbReference>
<sequence length="949" mass="104883">MRMKLAMLGAASVLALASAGHALAGDIQGRVTEATRAYALEGAIIRVAETGQTVTSDEAGEFRFGGLPAGQYTLEVSYLGAEVETVVVEITNETETVDTVIAVGLDVPLRDNILVIGQRGALTSALNRERAADGIVSVLSADAIGRMPDENVAEAARRAVGVNVLNDQGEGRFVSIRGIDPNLNTVSIGGVRAPSPEADARQVPLDVVDADILSGIVVTKSLTPDMDGDSVGGNIEIETLNGLDQQEFFLRARAAGIYSELQEEWGYRGSFAAAGRLSPTVGFAGSIAYQNRDFGSDNMEVDGAWDLGETVPFPEEFELRDYTLTRERLSIALNLDFEPNDEDHFFLRTLYSDFSDQEYRQRIENGFERGEYNTPASSGTRFLVDGTNSDEFRVDRDLKDRYEDQVIWTALVGGEHFRGPWSFDYALSYAYAEEAEPNRLDTTWRAEFDFGSFGLDIADRATPTLIFGDAASSNAYYDPANYEFDGLELTNGLSRDFEWAGEFNFRREATLFGHPGYVQAGVRGRLRNKSYDLDLEVYDGFTAPAGFTGDDDLPLTDFLGTVNYGLDTFGPGANPDMVRNFFFANRNAFDLHAEDTLIESTAADYTADEDVFAYYAMASVDVNELRIVGGVRIEQTEYDARGNQTLFVEDGATYNGQVINGDTLFVTPTQATNDYTDVLPSVNFRYAFEDNLVGRAAYYASISRPSIEAAAPRVFIEQDDNNDVAAEYGNPDLDRAQAHNFDVSLAWYPNRDSVLMGGVFFKRIDNLVAEIETQNVIVNNIQIDEGATWINLPEADLFGIELNYQQALTFLPGPFDGLIVGANYTFVDSEVTLPTGRSIPLPNQSQNVWNVIVGYDDGPWDVRAALSYRDEYLATIDEGGAGVDRFYTDHLGVDFSAEYDFTEQFRGFLEFKNISDEPFYAVQRYAAGDYNAQYEEYGWSAQFGFRFTR</sequence>
<comment type="caution">
    <text evidence="13">The sequence shown here is derived from an EMBL/GenBank/DDBJ whole genome shotgun (WGS) entry which is preliminary data.</text>
</comment>
<keyword evidence="3 8" id="KW-1134">Transmembrane beta strand</keyword>
<feature type="signal peptide" evidence="10">
    <location>
        <begin position="1"/>
        <end position="24"/>
    </location>
</feature>
<dbReference type="InterPro" id="IPR008969">
    <property type="entry name" value="CarboxyPept-like_regulatory"/>
</dbReference>
<comment type="similarity">
    <text evidence="8 9">Belongs to the TonB-dependent receptor family.</text>
</comment>
<reference evidence="14" key="1">
    <citation type="journal article" date="2019" name="Int. J. Syst. Evol. Microbiol.">
        <title>The Global Catalogue of Microorganisms (GCM) 10K type strain sequencing project: providing services to taxonomists for standard genome sequencing and annotation.</title>
        <authorList>
            <consortium name="The Broad Institute Genomics Platform"/>
            <consortium name="The Broad Institute Genome Sequencing Center for Infectious Disease"/>
            <person name="Wu L."/>
            <person name="Ma J."/>
        </authorList>
    </citation>
    <scope>NUCLEOTIDE SEQUENCE [LARGE SCALE GENOMIC DNA]</scope>
    <source>
        <strain evidence="14">KCTC 52487</strain>
    </source>
</reference>
<evidence type="ECO:0000256" key="9">
    <source>
        <dbReference type="RuleBase" id="RU003357"/>
    </source>
</evidence>
<evidence type="ECO:0000256" key="3">
    <source>
        <dbReference type="ARBA" id="ARBA00022452"/>
    </source>
</evidence>
<dbReference type="RefSeq" id="WP_343164640.1">
    <property type="nucleotide sequence ID" value="NZ_JBHRSV010000020.1"/>
</dbReference>
<protein>
    <submittedName>
        <fullName evidence="13">TonB-dependent receptor</fullName>
    </submittedName>
</protein>
<evidence type="ECO:0000313" key="14">
    <source>
        <dbReference type="Proteomes" id="UP001595379"/>
    </source>
</evidence>
<dbReference type="InterPro" id="IPR010104">
    <property type="entry name" value="TonB_rcpt_bac"/>
</dbReference>
<feature type="domain" description="TonB-dependent receptor-like beta-barrel" evidence="11">
    <location>
        <begin position="440"/>
        <end position="914"/>
    </location>
</feature>
<keyword evidence="13" id="KW-0675">Receptor</keyword>
<dbReference type="InterPro" id="IPR000531">
    <property type="entry name" value="Beta-barrel_TonB"/>
</dbReference>
<keyword evidence="14" id="KW-1185">Reference proteome</keyword>
<organism evidence="13 14">
    <name type="scientific">Hyphobacterium vulgare</name>
    <dbReference type="NCBI Taxonomy" id="1736751"/>
    <lineage>
        <taxon>Bacteria</taxon>
        <taxon>Pseudomonadati</taxon>
        <taxon>Pseudomonadota</taxon>
        <taxon>Alphaproteobacteria</taxon>
        <taxon>Maricaulales</taxon>
        <taxon>Maricaulaceae</taxon>
        <taxon>Hyphobacterium</taxon>
    </lineage>
</organism>
<accession>A0ABV6ZZ53</accession>
<dbReference type="Pfam" id="PF13715">
    <property type="entry name" value="CarbopepD_reg_2"/>
    <property type="match status" value="1"/>
</dbReference>
<gene>
    <name evidence="13" type="ORF">ACFOOR_11480</name>
</gene>
<name>A0ABV6ZZ53_9PROT</name>
<keyword evidence="6 8" id="KW-0472">Membrane</keyword>
<evidence type="ECO:0000256" key="8">
    <source>
        <dbReference type="PROSITE-ProRule" id="PRU01360"/>
    </source>
</evidence>
<keyword evidence="4 8" id="KW-0812">Transmembrane</keyword>
<dbReference type="PANTHER" id="PTHR40980">
    <property type="entry name" value="PLUG DOMAIN-CONTAINING PROTEIN"/>
    <property type="match status" value="1"/>
</dbReference>
<dbReference type="InterPro" id="IPR012910">
    <property type="entry name" value="Plug_dom"/>
</dbReference>
<keyword evidence="5 9" id="KW-0798">TonB box</keyword>
<evidence type="ECO:0000256" key="4">
    <source>
        <dbReference type="ARBA" id="ARBA00022692"/>
    </source>
</evidence>
<dbReference type="Pfam" id="PF00593">
    <property type="entry name" value="TonB_dep_Rec_b-barrel"/>
    <property type="match status" value="1"/>
</dbReference>
<feature type="chain" id="PRO_5045730313" evidence="10">
    <location>
        <begin position="25"/>
        <end position="949"/>
    </location>
</feature>
<evidence type="ECO:0000256" key="5">
    <source>
        <dbReference type="ARBA" id="ARBA00023077"/>
    </source>
</evidence>
<evidence type="ECO:0000256" key="2">
    <source>
        <dbReference type="ARBA" id="ARBA00022448"/>
    </source>
</evidence>
<keyword evidence="7 8" id="KW-0998">Cell outer membrane</keyword>
<evidence type="ECO:0000313" key="13">
    <source>
        <dbReference type="EMBL" id="MFC2926729.1"/>
    </source>
</evidence>
<dbReference type="InterPro" id="IPR039426">
    <property type="entry name" value="TonB-dep_rcpt-like"/>
</dbReference>
<dbReference type="NCBIfam" id="TIGR01782">
    <property type="entry name" value="TonB-Xanth-Caul"/>
    <property type="match status" value="1"/>
</dbReference>
<dbReference type="InterPro" id="IPR037066">
    <property type="entry name" value="Plug_dom_sf"/>
</dbReference>
<keyword evidence="10" id="KW-0732">Signal</keyword>